<evidence type="ECO:0000259" key="6">
    <source>
        <dbReference type="PROSITE" id="PS50089"/>
    </source>
</evidence>
<dbReference type="Pfam" id="PF13639">
    <property type="entry name" value="zf-RING_2"/>
    <property type="match status" value="1"/>
</dbReference>
<keyword evidence="2 4" id="KW-0863">Zinc-finger</keyword>
<organism evidence="7 8">
    <name type="scientific">Naegleria lovaniensis</name>
    <name type="common">Amoeba</name>
    <dbReference type="NCBI Taxonomy" id="51637"/>
    <lineage>
        <taxon>Eukaryota</taxon>
        <taxon>Discoba</taxon>
        <taxon>Heterolobosea</taxon>
        <taxon>Tetramitia</taxon>
        <taxon>Eutetramitia</taxon>
        <taxon>Vahlkampfiidae</taxon>
        <taxon>Naegleria</taxon>
    </lineage>
</organism>
<dbReference type="GO" id="GO:0006511">
    <property type="term" value="P:ubiquitin-dependent protein catabolic process"/>
    <property type="evidence" value="ECO:0007669"/>
    <property type="project" value="TreeGrafter"/>
</dbReference>
<dbReference type="RefSeq" id="XP_044552777.1">
    <property type="nucleotide sequence ID" value="XM_044691636.1"/>
</dbReference>
<keyword evidence="3" id="KW-0862">Zinc</keyword>
<proteinExistence type="predicted"/>
<dbReference type="GO" id="GO:0061630">
    <property type="term" value="F:ubiquitin protein ligase activity"/>
    <property type="evidence" value="ECO:0007669"/>
    <property type="project" value="TreeGrafter"/>
</dbReference>
<evidence type="ECO:0000256" key="4">
    <source>
        <dbReference type="PROSITE-ProRule" id="PRU00175"/>
    </source>
</evidence>
<protein>
    <recommendedName>
        <fullName evidence="6">RING-type domain-containing protein</fullName>
    </recommendedName>
</protein>
<feature type="region of interest" description="Disordered" evidence="5">
    <location>
        <begin position="88"/>
        <end position="205"/>
    </location>
</feature>
<dbReference type="AlphaFoldDB" id="A0AA88GXE0"/>
<comment type="caution">
    <text evidence="7">The sequence shown here is derived from an EMBL/GenBank/DDBJ whole genome shotgun (WGS) entry which is preliminary data.</text>
</comment>
<dbReference type="EMBL" id="PYSW02000009">
    <property type="protein sequence ID" value="KAG2388785.1"/>
    <property type="molecule type" value="Genomic_DNA"/>
</dbReference>
<evidence type="ECO:0000256" key="3">
    <source>
        <dbReference type="ARBA" id="ARBA00022833"/>
    </source>
</evidence>
<evidence type="ECO:0000256" key="5">
    <source>
        <dbReference type="SAM" id="MobiDB-lite"/>
    </source>
</evidence>
<evidence type="ECO:0000313" key="7">
    <source>
        <dbReference type="EMBL" id="KAG2388785.1"/>
    </source>
</evidence>
<dbReference type="GO" id="GO:0005634">
    <property type="term" value="C:nucleus"/>
    <property type="evidence" value="ECO:0007669"/>
    <property type="project" value="TreeGrafter"/>
</dbReference>
<dbReference type="SMART" id="SM00184">
    <property type="entry name" value="RING"/>
    <property type="match status" value="1"/>
</dbReference>
<evidence type="ECO:0000313" key="8">
    <source>
        <dbReference type="Proteomes" id="UP000816034"/>
    </source>
</evidence>
<dbReference type="PANTHER" id="PTHR45931:SF3">
    <property type="entry name" value="RING ZINC FINGER-CONTAINING PROTEIN"/>
    <property type="match status" value="1"/>
</dbReference>
<name>A0AA88GXE0_NAELO</name>
<dbReference type="InterPro" id="IPR013083">
    <property type="entry name" value="Znf_RING/FYVE/PHD"/>
</dbReference>
<feature type="compositionally biased region" description="Low complexity" evidence="5">
    <location>
        <begin position="89"/>
        <end position="122"/>
    </location>
</feature>
<dbReference type="PROSITE" id="PS50089">
    <property type="entry name" value="ZF_RING_2"/>
    <property type="match status" value="1"/>
</dbReference>
<dbReference type="SUPFAM" id="SSF57850">
    <property type="entry name" value="RING/U-box"/>
    <property type="match status" value="1"/>
</dbReference>
<accession>A0AA88GXE0</accession>
<dbReference type="Gene3D" id="3.30.40.10">
    <property type="entry name" value="Zinc/RING finger domain, C3HC4 (zinc finger)"/>
    <property type="match status" value="1"/>
</dbReference>
<dbReference type="Proteomes" id="UP000816034">
    <property type="component" value="Unassembled WGS sequence"/>
</dbReference>
<evidence type="ECO:0000256" key="1">
    <source>
        <dbReference type="ARBA" id="ARBA00022723"/>
    </source>
</evidence>
<feature type="domain" description="RING-type" evidence="6">
    <location>
        <begin position="311"/>
        <end position="352"/>
    </location>
</feature>
<evidence type="ECO:0000256" key="2">
    <source>
        <dbReference type="ARBA" id="ARBA00022771"/>
    </source>
</evidence>
<feature type="compositionally biased region" description="Polar residues" evidence="5">
    <location>
        <begin position="140"/>
        <end position="151"/>
    </location>
</feature>
<dbReference type="InterPro" id="IPR051834">
    <property type="entry name" value="RING_finger_E3_ligase"/>
</dbReference>
<reference evidence="7 8" key="1">
    <citation type="journal article" date="2018" name="BMC Genomics">
        <title>The genome of Naegleria lovaniensis, the basis for a comparative approach to unravel pathogenicity factors of the human pathogenic amoeba N. fowleri.</title>
        <authorList>
            <person name="Liechti N."/>
            <person name="Schurch N."/>
            <person name="Bruggmann R."/>
            <person name="Wittwer M."/>
        </authorList>
    </citation>
    <scope>NUCLEOTIDE SEQUENCE [LARGE SCALE GENOMIC DNA]</scope>
    <source>
        <strain evidence="7 8">ATCC 30569</strain>
    </source>
</reference>
<gene>
    <name evidence="7" type="ORF">C9374_000224</name>
</gene>
<dbReference type="PANTHER" id="PTHR45931">
    <property type="entry name" value="SI:CH211-59O9.10"/>
    <property type="match status" value="1"/>
</dbReference>
<dbReference type="GeneID" id="68092686"/>
<sequence>MTPSLFICHGCNAQMNAIYNNEGNLACPMCGSEFVEEIETNPSTLPTHERHHHEPRSAHHLPSQQIIFEDLDAMNDDDIFSRAFNNVIHQTPPSNNNHSSTATTQATTTTRTRSSSSGGSAPHTRRTQTISITFGGGDGNTRTITRTTSGDQPLPNFMDLFNGFSGVGALSQQPNQQQGNQQPNPQQAQQQGSQQQGNNQQNATPQQDPIFQIFDMLNNAHQRQRNNVPNNFFRIGLGNPAMFDFSSFMQHIGQPFNGMTWGDYVFSDNLDDIITRMMNAMQGQGGTPPATETTISSLKTRKATAADCKDCAVCQDQIKEEEDVTELPCGHIYHKDCVVPWLQRHANCPICRSEIGSNGEALPPHSHEHQHQ</sequence>
<dbReference type="CDD" id="cd16454">
    <property type="entry name" value="RING-H2_PA-TM-RING"/>
    <property type="match status" value="1"/>
</dbReference>
<keyword evidence="8" id="KW-1185">Reference proteome</keyword>
<keyword evidence="1" id="KW-0479">Metal-binding</keyword>
<dbReference type="GO" id="GO:0008270">
    <property type="term" value="F:zinc ion binding"/>
    <property type="evidence" value="ECO:0007669"/>
    <property type="project" value="UniProtKB-KW"/>
</dbReference>
<dbReference type="InterPro" id="IPR001841">
    <property type="entry name" value="Znf_RING"/>
</dbReference>
<feature type="compositionally biased region" description="Low complexity" evidence="5">
    <location>
        <begin position="171"/>
        <end position="205"/>
    </location>
</feature>